<dbReference type="EMBL" id="CP108110">
    <property type="protein sequence ID" value="WUQ83421.1"/>
    <property type="molecule type" value="Genomic_DNA"/>
</dbReference>
<evidence type="ECO:0000313" key="3">
    <source>
        <dbReference type="Proteomes" id="UP001432222"/>
    </source>
</evidence>
<keyword evidence="3" id="KW-1185">Reference proteome</keyword>
<sequence length="94" mass="10815">MLAHRPHPLPATGRVALDQGHDPRALGWQHLHPQPVTPRGDFDPRPGHTRDRLHHRSTGRRPGHRQEFIRAVREFFYSEDLEAPGSLLFGHLSR</sequence>
<reference evidence="2" key="1">
    <citation type="submission" date="2022-10" db="EMBL/GenBank/DDBJ databases">
        <title>The complete genomes of actinobacterial strains from the NBC collection.</title>
        <authorList>
            <person name="Joergensen T.S."/>
            <person name="Alvarez Arevalo M."/>
            <person name="Sterndorff E.B."/>
            <person name="Faurdal D."/>
            <person name="Vuksanovic O."/>
            <person name="Mourched A.-S."/>
            <person name="Charusanti P."/>
            <person name="Shaw S."/>
            <person name="Blin K."/>
            <person name="Weber T."/>
        </authorList>
    </citation>
    <scope>NUCLEOTIDE SEQUENCE</scope>
    <source>
        <strain evidence="2">NBC_00222</strain>
    </source>
</reference>
<organism evidence="2 3">
    <name type="scientific">Kitasatospora purpeofusca</name>
    <dbReference type="NCBI Taxonomy" id="67352"/>
    <lineage>
        <taxon>Bacteria</taxon>
        <taxon>Bacillati</taxon>
        <taxon>Actinomycetota</taxon>
        <taxon>Actinomycetes</taxon>
        <taxon>Kitasatosporales</taxon>
        <taxon>Streptomycetaceae</taxon>
        <taxon>Kitasatospora</taxon>
    </lineage>
</organism>
<protein>
    <submittedName>
        <fullName evidence="2">Uncharacterized protein</fullName>
    </submittedName>
</protein>
<evidence type="ECO:0000256" key="1">
    <source>
        <dbReference type="SAM" id="MobiDB-lite"/>
    </source>
</evidence>
<dbReference type="Proteomes" id="UP001432222">
    <property type="component" value="Chromosome"/>
</dbReference>
<proteinExistence type="predicted"/>
<evidence type="ECO:0000313" key="2">
    <source>
        <dbReference type="EMBL" id="WUQ83421.1"/>
    </source>
</evidence>
<feature type="compositionally biased region" description="Basic and acidic residues" evidence="1">
    <location>
        <begin position="40"/>
        <end position="50"/>
    </location>
</feature>
<feature type="compositionally biased region" description="Basic residues" evidence="1">
    <location>
        <begin position="51"/>
        <end position="63"/>
    </location>
</feature>
<accession>A0ABZ1TXS1</accession>
<feature type="region of interest" description="Disordered" evidence="1">
    <location>
        <begin position="1"/>
        <end position="65"/>
    </location>
</feature>
<gene>
    <name evidence="2" type="ORF">OHA16_10815</name>
</gene>
<name>A0ABZ1TXS1_9ACTN</name>